<feature type="transmembrane region" description="Helical" evidence="1">
    <location>
        <begin position="237"/>
        <end position="255"/>
    </location>
</feature>
<keyword evidence="1" id="KW-0472">Membrane</keyword>
<evidence type="ECO:0000256" key="1">
    <source>
        <dbReference type="SAM" id="Phobius"/>
    </source>
</evidence>
<evidence type="ECO:0000313" key="3">
    <source>
        <dbReference type="EMBL" id="RTI06767.1"/>
    </source>
</evidence>
<sequence>MIVTSKNRTIPLSIPVGFFFLGEGFLLAFALLFALHPEALAVPRHPLGLAMAHLFLLGFGVGVLLGAMHQLVPVILEAPLYRHRWGYPVMLHWGLGVALLVTGFAWNPALVPWGGGLALLGLLFFAYHMLRTFRTAPRWNRVATALAWVVLYLALTPILGLLQALTQRYGFYDPDRLLAHALLGLVGVFLLSILGVGYKLVSMFTLTHGVDETALGLLLWTANLGLLGLLLGERLGYLLLLATYLLALYDTHRILKNRMKRPLDLGVQHYLAGLAFLGLALLAFPFRPLVAAYWFALGFVGLVVTGMLYKIVPFLVWTHRYAPRAGKEHVPLLKEMLPERAAHLAGGLLALGALLAPFLPGAAWLYLLGTLPHLYSLLEVMRR</sequence>
<feature type="transmembrane region" description="Helical" evidence="1">
    <location>
        <begin position="177"/>
        <end position="201"/>
    </location>
</feature>
<gene>
    <name evidence="3" type="ORF">CSW25_07580</name>
    <name evidence="2" type="ORF">CSW45_13020</name>
</gene>
<evidence type="ECO:0000313" key="2">
    <source>
        <dbReference type="EMBL" id="RTH00616.1"/>
    </source>
</evidence>
<feature type="transmembrane region" description="Helical" evidence="1">
    <location>
        <begin position="89"/>
        <end position="106"/>
    </location>
</feature>
<name>A0A430QZP5_THESC</name>
<organism evidence="2 4">
    <name type="scientific">Thermus scotoductus</name>
    <dbReference type="NCBI Taxonomy" id="37636"/>
    <lineage>
        <taxon>Bacteria</taxon>
        <taxon>Thermotogati</taxon>
        <taxon>Deinococcota</taxon>
        <taxon>Deinococci</taxon>
        <taxon>Thermales</taxon>
        <taxon>Thermaceae</taxon>
        <taxon>Thermus</taxon>
    </lineage>
</organism>
<feature type="transmembrane region" description="Helical" evidence="1">
    <location>
        <begin position="142"/>
        <end position="165"/>
    </location>
</feature>
<feature type="transmembrane region" description="Helical" evidence="1">
    <location>
        <begin position="12"/>
        <end position="35"/>
    </location>
</feature>
<evidence type="ECO:0000313" key="4">
    <source>
        <dbReference type="Proteomes" id="UP000286910"/>
    </source>
</evidence>
<dbReference type="AlphaFoldDB" id="A0A430QZP5"/>
<accession>A0A430QZP5</accession>
<dbReference type="EMBL" id="PELR01000386">
    <property type="protein sequence ID" value="RTH00616.1"/>
    <property type="molecule type" value="Genomic_DNA"/>
</dbReference>
<feature type="transmembrane region" description="Helical" evidence="1">
    <location>
        <begin position="112"/>
        <end position="130"/>
    </location>
</feature>
<proteinExistence type="predicted"/>
<dbReference type="Proteomes" id="UP000287962">
    <property type="component" value="Unassembled WGS sequence"/>
</dbReference>
<dbReference type="EMBL" id="PEML01000244">
    <property type="protein sequence ID" value="RTI06767.1"/>
    <property type="molecule type" value="Genomic_DNA"/>
</dbReference>
<dbReference type="Proteomes" id="UP000286910">
    <property type="component" value="Unassembled WGS sequence"/>
</dbReference>
<protein>
    <submittedName>
        <fullName evidence="2">Uncharacterized protein</fullName>
    </submittedName>
</protein>
<feature type="transmembrane region" description="Helical" evidence="1">
    <location>
        <begin position="292"/>
        <end position="317"/>
    </location>
</feature>
<keyword evidence="1" id="KW-0812">Transmembrane</keyword>
<feature type="transmembrane region" description="Helical" evidence="1">
    <location>
        <begin position="213"/>
        <end position="231"/>
    </location>
</feature>
<feature type="transmembrane region" description="Helical" evidence="1">
    <location>
        <begin position="267"/>
        <end position="286"/>
    </location>
</feature>
<feature type="transmembrane region" description="Helical" evidence="1">
    <location>
        <begin position="47"/>
        <end position="68"/>
    </location>
</feature>
<keyword evidence="5" id="KW-1185">Reference proteome</keyword>
<reference evidence="3" key="1">
    <citation type="submission" date="2017-10" db="EMBL/GenBank/DDBJ databases">
        <authorList>
            <person name="Wilpiszeski R.L."/>
            <person name="Zhidan Z."/>
            <person name="House C.H."/>
        </authorList>
    </citation>
    <scope>NUCLEOTIDE SEQUENCE</scope>
    <source>
        <strain evidence="3">12_S12</strain>
    </source>
</reference>
<reference evidence="4 5" key="2">
    <citation type="journal article" date="2019" name="Extremophiles">
        <title>Biogeography of thermophiles and predominance of Thermus scotoductus in domestic water heaters.</title>
        <authorList>
            <person name="Wilpiszeski R.L."/>
            <person name="Zhang Z."/>
            <person name="House C.H."/>
        </authorList>
    </citation>
    <scope>NUCLEOTIDE SEQUENCE [LARGE SCALE GENOMIC DNA]</scope>
    <source>
        <strain evidence="3 5">12_S12</strain>
        <strain evidence="2 4">32_S32</strain>
    </source>
</reference>
<feature type="transmembrane region" description="Helical" evidence="1">
    <location>
        <begin position="344"/>
        <end position="367"/>
    </location>
</feature>
<keyword evidence="1" id="KW-1133">Transmembrane helix</keyword>
<evidence type="ECO:0000313" key="5">
    <source>
        <dbReference type="Proteomes" id="UP000287962"/>
    </source>
</evidence>
<comment type="caution">
    <text evidence="2">The sequence shown here is derived from an EMBL/GenBank/DDBJ whole genome shotgun (WGS) entry which is preliminary data.</text>
</comment>
<dbReference type="RefSeq" id="WP_015717620.1">
    <property type="nucleotide sequence ID" value="NZ_PELN01000377.1"/>
</dbReference>